<reference evidence="4" key="1">
    <citation type="submission" date="2025-08" db="UniProtKB">
        <authorList>
            <consortium name="RefSeq"/>
        </authorList>
    </citation>
    <scope>IDENTIFICATION</scope>
</reference>
<dbReference type="AlphaFoldDB" id="A0AAJ6QS98"/>
<dbReference type="Pfam" id="PF03184">
    <property type="entry name" value="DDE_1"/>
    <property type="match status" value="1"/>
</dbReference>
<dbReference type="GO" id="GO:0016791">
    <property type="term" value="F:phosphatase activity"/>
    <property type="evidence" value="ECO:0007669"/>
    <property type="project" value="TreeGrafter"/>
</dbReference>
<dbReference type="KEGG" id="goe:100898171"/>
<dbReference type="Gene3D" id="3.40.50.1240">
    <property type="entry name" value="Phosphoglycerate mutase-like"/>
    <property type="match status" value="1"/>
</dbReference>
<dbReference type="SUPFAM" id="SSF53254">
    <property type="entry name" value="Phosphoglycerate mutase-like"/>
    <property type="match status" value="1"/>
</dbReference>
<gene>
    <name evidence="4" type="primary">LOC100898171</name>
</gene>
<keyword evidence="1" id="KW-0378">Hydrolase</keyword>
<feature type="domain" description="DDE-1" evidence="2">
    <location>
        <begin position="2"/>
        <end position="151"/>
    </location>
</feature>
<accession>A0AAJ6QS98</accession>
<dbReference type="Proteomes" id="UP000694867">
    <property type="component" value="Unplaced"/>
</dbReference>
<dbReference type="InterPro" id="IPR004875">
    <property type="entry name" value="DDE_SF_endonuclease_dom"/>
</dbReference>
<dbReference type="InterPro" id="IPR050645">
    <property type="entry name" value="Histidine_acid_phosphatase"/>
</dbReference>
<evidence type="ECO:0000313" key="4">
    <source>
        <dbReference type="RefSeq" id="XP_003742080.2"/>
    </source>
</evidence>
<dbReference type="GeneID" id="100898171"/>
<dbReference type="PANTHER" id="PTHR11567">
    <property type="entry name" value="ACID PHOSPHATASE-RELATED"/>
    <property type="match status" value="1"/>
</dbReference>
<evidence type="ECO:0000259" key="2">
    <source>
        <dbReference type="Pfam" id="PF03184"/>
    </source>
</evidence>
<dbReference type="PANTHER" id="PTHR11567:SF110">
    <property type="entry name" value="2-PHOSPHOXYLOSE PHOSPHATASE 1"/>
    <property type="match status" value="1"/>
</dbReference>
<evidence type="ECO:0000313" key="3">
    <source>
        <dbReference type="Proteomes" id="UP000694867"/>
    </source>
</evidence>
<proteinExistence type="predicted"/>
<dbReference type="InterPro" id="IPR029033">
    <property type="entry name" value="His_PPase_superfam"/>
</dbReference>
<evidence type="ECO:0000256" key="1">
    <source>
        <dbReference type="ARBA" id="ARBA00022801"/>
    </source>
</evidence>
<dbReference type="RefSeq" id="XP_003742080.2">
    <property type="nucleotide sequence ID" value="XM_003742032.2"/>
</dbReference>
<protein>
    <submittedName>
        <fullName evidence="4">Uncharacterized protein LOC100898171</fullName>
    </submittedName>
</protein>
<sequence>MAGSDKRELLIIGHSVEPICISDFKLENFQFSFFANNNARITTPIFGSWLAAWDEELQRVGRRILLLVDDCIPRPHVESFKNIVFELLPTNAIAKIQPLSLGVIDYFKTSFSARLQESLNQAIEQSSTRASPELNLMQAALIAADSWNNDMSFTGRDELKSLFVIARHSIRAPIFYPPHDEFLNPKPFSRGPGYLTQKGIDSAVRVGKIWKRWYPDLITGNAREVWARSSESYRCAETAQSILYSIYTTESHYQPISVIVPPSNTDKYTSSNSLSDEELSKCMDGYYGIQVKSIGGKPTTVADVLRFVAEKLGLADRSADAFDMFIYLDGIESLRYENLEQPPWYTSNKESIDEVYGILYDRITSTLRPYYGYFLLRGLADRMKLLKDGKPPYGDKWSLFLEHDFSISATLSGLDQGFEKLKANFLGAVFFEMYQRKTDGSHYMKLFWSRGLQSNGTYCEKEPLNLKGSNGTNEIAFDDLWAKFRNNVFEDYMTDSKHALIGYTGEDALV</sequence>
<organism evidence="3 4">
    <name type="scientific">Galendromus occidentalis</name>
    <name type="common">western predatory mite</name>
    <dbReference type="NCBI Taxonomy" id="34638"/>
    <lineage>
        <taxon>Eukaryota</taxon>
        <taxon>Metazoa</taxon>
        <taxon>Ecdysozoa</taxon>
        <taxon>Arthropoda</taxon>
        <taxon>Chelicerata</taxon>
        <taxon>Arachnida</taxon>
        <taxon>Acari</taxon>
        <taxon>Parasitiformes</taxon>
        <taxon>Mesostigmata</taxon>
        <taxon>Gamasina</taxon>
        <taxon>Phytoseioidea</taxon>
        <taxon>Phytoseiidae</taxon>
        <taxon>Typhlodrominae</taxon>
        <taxon>Galendromus</taxon>
    </lineage>
</organism>
<name>A0AAJ6QS98_9ACAR</name>
<keyword evidence="3" id="KW-1185">Reference proteome</keyword>
<dbReference type="GO" id="GO:0003676">
    <property type="term" value="F:nucleic acid binding"/>
    <property type="evidence" value="ECO:0007669"/>
    <property type="project" value="InterPro"/>
</dbReference>